<keyword evidence="5 6" id="KW-0472">Membrane</keyword>
<reference evidence="8" key="1">
    <citation type="submission" date="2006-10" db="EMBL/GenBank/DDBJ databases">
        <title>Complete sequence of Solibacter usitatus Ellin6076.</title>
        <authorList>
            <consortium name="US DOE Joint Genome Institute"/>
            <person name="Copeland A."/>
            <person name="Lucas S."/>
            <person name="Lapidus A."/>
            <person name="Barry K."/>
            <person name="Detter J.C."/>
            <person name="Glavina del Rio T."/>
            <person name="Hammon N."/>
            <person name="Israni S."/>
            <person name="Dalin E."/>
            <person name="Tice H."/>
            <person name="Pitluck S."/>
            <person name="Thompson L.S."/>
            <person name="Brettin T."/>
            <person name="Bruce D."/>
            <person name="Han C."/>
            <person name="Tapia R."/>
            <person name="Gilna P."/>
            <person name="Schmutz J."/>
            <person name="Larimer F."/>
            <person name="Land M."/>
            <person name="Hauser L."/>
            <person name="Kyrpides N."/>
            <person name="Mikhailova N."/>
            <person name="Janssen P.H."/>
            <person name="Kuske C.R."/>
            <person name="Richardson P."/>
        </authorList>
    </citation>
    <scope>NUCLEOTIDE SEQUENCE</scope>
    <source>
        <strain evidence="8">Ellin6076</strain>
    </source>
</reference>
<dbReference type="GO" id="GO:0005886">
    <property type="term" value="C:plasma membrane"/>
    <property type="evidence" value="ECO:0007669"/>
    <property type="project" value="UniProtKB-SubCell"/>
</dbReference>
<dbReference type="InParanoid" id="Q024W2"/>
<feature type="transmembrane region" description="Helical" evidence="6">
    <location>
        <begin position="209"/>
        <end position="230"/>
    </location>
</feature>
<accession>Q024W2</accession>
<proteinExistence type="predicted"/>
<organism evidence="8">
    <name type="scientific">Solibacter usitatus (strain Ellin6076)</name>
    <dbReference type="NCBI Taxonomy" id="234267"/>
    <lineage>
        <taxon>Bacteria</taxon>
        <taxon>Pseudomonadati</taxon>
        <taxon>Acidobacteriota</taxon>
        <taxon>Terriglobia</taxon>
        <taxon>Bryobacterales</taxon>
        <taxon>Solibacteraceae</taxon>
        <taxon>Candidatus Solibacter</taxon>
    </lineage>
</organism>
<keyword evidence="2" id="KW-1003">Cell membrane</keyword>
<dbReference type="PANTHER" id="PTHR42920:SF5">
    <property type="entry name" value="EAMA DOMAIN-CONTAINING PROTEIN"/>
    <property type="match status" value="1"/>
</dbReference>
<protein>
    <recommendedName>
        <fullName evidence="7">EamA domain-containing protein</fullName>
    </recommendedName>
</protein>
<dbReference type="FunCoup" id="Q024W2">
    <property type="interactions" value="124"/>
</dbReference>
<name>Q024W2_SOLUE</name>
<dbReference type="Pfam" id="PF00892">
    <property type="entry name" value="EamA"/>
    <property type="match status" value="2"/>
</dbReference>
<evidence type="ECO:0000256" key="2">
    <source>
        <dbReference type="ARBA" id="ARBA00022475"/>
    </source>
</evidence>
<evidence type="ECO:0000256" key="1">
    <source>
        <dbReference type="ARBA" id="ARBA00004651"/>
    </source>
</evidence>
<gene>
    <name evidence="8" type="ordered locus">Acid_2475</name>
</gene>
<dbReference type="eggNOG" id="COG0697">
    <property type="taxonomic scope" value="Bacteria"/>
</dbReference>
<keyword evidence="3 6" id="KW-0812">Transmembrane</keyword>
<dbReference type="InterPro" id="IPR037185">
    <property type="entry name" value="EmrE-like"/>
</dbReference>
<evidence type="ECO:0000256" key="5">
    <source>
        <dbReference type="ARBA" id="ARBA00023136"/>
    </source>
</evidence>
<keyword evidence="4 6" id="KW-1133">Transmembrane helix</keyword>
<dbReference type="STRING" id="234267.Acid_2475"/>
<feature type="transmembrane region" description="Helical" evidence="6">
    <location>
        <begin position="7"/>
        <end position="24"/>
    </location>
</feature>
<feature type="transmembrane region" description="Helical" evidence="6">
    <location>
        <begin position="121"/>
        <end position="139"/>
    </location>
</feature>
<dbReference type="SUPFAM" id="SSF103481">
    <property type="entry name" value="Multidrug resistance efflux transporter EmrE"/>
    <property type="match status" value="2"/>
</dbReference>
<dbReference type="HOGENOM" id="CLU_033863_21_3_0"/>
<dbReference type="EMBL" id="CP000473">
    <property type="protein sequence ID" value="ABJ83464.1"/>
    <property type="molecule type" value="Genomic_DNA"/>
</dbReference>
<evidence type="ECO:0000259" key="7">
    <source>
        <dbReference type="Pfam" id="PF00892"/>
    </source>
</evidence>
<feature type="transmembrane region" description="Helical" evidence="6">
    <location>
        <begin position="64"/>
        <end position="84"/>
    </location>
</feature>
<dbReference type="PANTHER" id="PTHR42920">
    <property type="entry name" value="OS03G0707200 PROTEIN-RELATED"/>
    <property type="match status" value="1"/>
</dbReference>
<dbReference type="AlphaFoldDB" id="Q024W2"/>
<sequence length="294" mass="31752">MNRRKADLALLFNAFIWGSTFILVKSSLSYISPLLFLAIRFSLATAALGLLFRGTWKWRRRATPAMIGAGCLAGVFLFAGYALQTIGLRLTTAPKSAFLTGLATVMVPLLGALVYRIRPQLSEVFGVLIATFGMALMTIEGPIDSIGRGDLLTLGGAIAFAAHIVTLGHYSEKIGYELLSITQVGAAAVSSLTMFWWAETPRFHWNPVVLWAILITGLFCTALAFTIQAWAQRYTTATRTALIYALEPVVAWTTSFLVVGEGLSGRAAAGAGLILGGVLLVEMKPLKPREHQSR</sequence>
<feature type="transmembrane region" description="Helical" evidence="6">
    <location>
        <begin position="96"/>
        <end position="114"/>
    </location>
</feature>
<dbReference type="InterPro" id="IPR051258">
    <property type="entry name" value="Diverse_Substrate_Transporter"/>
</dbReference>
<feature type="domain" description="EamA" evidence="7">
    <location>
        <begin position="5"/>
        <end position="138"/>
    </location>
</feature>
<evidence type="ECO:0000256" key="3">
    <source>
        <dbReference type="ARBA" id="ARBA00022692"/>
    </source>
</evidence>
<feature type="transmembrane region" description="Helical" evidence="6">
    <location>
        <begin position="30"/>
        <end position="52"/>
    </location>
</feature>
<feature type="transmembrane region" description="Helical" evidence="6">
    <location>
        <begin position="178"/>
        <end position="197"/>
    </location>
</feature>
<dbReference type="InterPro" id="IPR000620">
    <property type="entry name" value="EamA_dom"/>
</dbReference>
<evidence type="ECO:0000256" key="4">
    <source>
        <dbReference type="ARBA" id="ARBA00022989"/>
    </source>
</evidence>
<evidence type="ECO:0000256" key="6">
    <source>
        <dbReference type="SAM" id="Phobius"/>
    </source>
</evidence>
<evidence type="ECO:0000313" key="8">
    <source>
        <dbReference type="EMBL" id="ABJ83464.1"/>
    </source>
</evidence>
<feature type="domain" description="EamA" evidence="7">
    <location>
        <begin position="148"/>
        <end position="281"/>
    </location>
</feature>
<dbReference type="KEGG" id="sus:Acid_2475"/>
<feature type="transmembrane region" description="Helical" evidence="6">
    <location>
        <begin position="151"/>
        <end position="171"/>
    </location>
</feature>
<comment type="subcellular location">
    <subcellularLocation>
        <location evidence="1">Cell membrane</location>
        <topology evidence="1">Multi-pass membrane protein</topology>
    </subcellularLocation>
</comment>